<name>A0A3M5V6N6_PSESX</name>
<evidence type="ECO:0000256" key="5">
    <source>
        <dbReference type="ARBA" id="ARBA00048629"/>
    </source>
</evidence>
<dbReference type="GO" id="GO:0016787">
    <property type="term" value="F:hydrolase activity"/>
    <property type="evidence" value="ECO:0007669"/>
    <property type="project" value="InterPro"/>
</dbReference>
<evidence type="ECO:0000256" key="2">
    <source>
        <dbReference type="ARBA" id="ARBA00038735"/>
    </source>
</evidence>
<evidence type="ECO:0000256" key="4">
    <source>
        <dbReference type="ARBA" id="ARBA00039697"/>
    </source>
</evidence>
<accession>A0A3M5V6N6</accession>
<dbReference type="EMBL" id="RBUA01000930">
    <property type="protein sequence ID" value="RMU53394.1"/>
    <property type="molecule type" value="Genomic_DNA"/>
</dbReference>
<dbReference type="Gene3D" id="3.60.20.10">
    <property type="entry name" value="Glutamine Phosphoribosylpyrophosphate, subunit 1, domain 1"/>
    <property type="match status" value="1"/>
</dbReference>
<dbReference type="PANTHER" id="PTHR34218:SF4">
    <property type="entry name" value="ACYL-HOMOSERINE LACTONE ACYLASE QUIP"/>
    <property type="match status" value="1"/>
</dbReference>
<evidence type="ECO:0000256" key="1">
    <source>
        <dbReference type="ARBA" id="ARBA00022654"/>
    </source>
</evidence>
<evidence type="ECO:0000256" key="3">
    <source>
        <dbReference type="ARBA" id="ARBA00039041"/>
    </source>
</evidence>
<sequence length="78" mass="8805">GRFPNRREGEGLLPSPGWDTRFDWDGYADAMLHPYDQDPAQGWIGTANQRTAPRGYGMQLSNAWDAPERSERLAQLAN</sequence>
<feature type="non-terminal residue" evidence="6">
    <location>
        <position position="1"/>
    </location>
</feature>
<comment type="caution">
    <text evidence="6">The sequence shown here is derived from an EMBL/GenBank/DDBJ whole genome shotgun (WGS) entry which is preliminary data.</text>
</comment>
<comment type="subunit">
    <text evidence="2">Heterodimer of an alpha subunit and a beta subunit processed from the same precursor.</text>
</comment>
<dbReference type="GO" id="GO:0009372">
    <property type="term" value="P:quorum sensing"/>
    <property type="evidence" value="ECO:0007669"/>
    <property type="project" value="UniProtKB-KW"/>
</dbReference>
<dbReference type="GO" id="GO:0017000">
    <property type="term" value="P:antibiotic biosynthetic process"/>
    <property type="evidence" value="ECO:0007669"/>
    <property type="project" value="InterPro"/>
</dbReference>
<evidence type="ECO:0000313" key="7">
    <source>
        <dbReference type="Proteomes" id="UP000280395"/>
    </source>
</evidence>
<gene>
    <name evidence="6" type="ORF">ALP29_04849</name>
</gene>
<dbReference type="SUPFAM" id="SSF56235">
    <property type="entry name" value="N-terminal nucleophile aminohydrolases (Ntn hydrolases)"/>
    <property type="match status" value="1"/>
</dbReference>
<dbReference type="RefSeq" id="WP_147482181.1">
    <property type="nucleotide sequence ID" value="NZ_RBUA01000930.1"/>
</dbReference>
<comment type="catalytic activity">
    <reaction evidence="5">
        <text>an N-acyl-L-homoserine lactone + H2O = L-homoserine lactone + a carboxylate</text>
        <dbReference type="Rhea" id="RHEA:18937"/>
        <dbReference type="ChEBI" id="CHEBI:15377"/>
        <dbReference type="ChEBI" id="CHEBI:29067"/>
        <dbReference type="ChEBI" id="CHEBI:55474"/>
        <dbReference type="ChEBI" id="CHEBI:58633"/>
        <dbReference type="EC" id="3.5.1.97"/>
    </reaction>
</comment>
<dbReference type="InterPro" id="IPR029055">
    <property type="entry name" value="Ntn_hydrolases_N"/>
</dbReference>
<dbReference type="EC" id="3.5.1.97" evidence="3"/>
<organism evidence="6 7">
    <name type="scientific">Pseudomonas syringae pv. avii</name>
    <dbReference type="NCBI Taxonomy" id="663959"/>
    <lineage>
        <taxon>Bacteria</taxon>
        <taxon>Pseudomonadati</taxon>
        <taxon>Pseudomonadota</taxon>
        <taxon>Gammaproteobacteria</taxon>
        <taxon>Pseudomonadales</taxon>
        <taxon>Pseudomonadaceae</taxon>
        <taxon>Pseudomonas</taxon>
        <taxon>Pseudomonas syringae</taxon>
    </lineage>
</organism>
<keyword evidence="1" id="KW-0673">Quorum sensing</keyword>
<dbReference type="AlphaFoldDB" id="A0A3M5V6N6"/>
<dbReference type="Proteomes" id="UP000280395">
    <property type="component" value="Unassembled WGS sequence"/>
</dbReference>
<protein>
    <recommendedName>
        <fullName evidence="4">Acyl-homoserine lactone acylase QuiP</fullName>
        <ecNumber evidence="3">3.5.1.97</ecNumber>
    </recommendedName>
</protein>
<evidence type="ECO:0000313" key="6">
    <source>
        <dbReference type="EMBL" id="RMU53394.1"/>
    </source>
</evidence>
<dbReference type="PANTHER" id="PTHR34218">
    <property type="entry name" value="PEPTIDASE S45 PENICILLIN AMIDASE"/>
    <property type="match status" value="1"/>
</dbReference>
<reference evidence="6 7" key="1">
    <citation type="submission" date="2018-08" db="EMBL/GenBank/DDBJ databases">
        <title>Recombination of ecologically and evolutionarily significant loci maintains genetic cohesion in the Pseudomonas syringae species complex.</title>
        <authorList>
            <person name="Dillon M."/>
            <person name="Thakur S."/>
            <person name="Almeida R.N.D."/>
            <person name="Weir B.S."/>
            <person name="Guttman D.S."/>
        </authorList>
    </citation>
    <scope>NUCLEOTIDE SEQUENCE [LARGE SCALE GENOMIC DNA]</scope>
    <source>
        <strain evidence="6 7">ICMP 14479</strain>
    </source>
</reference>
<proteinExistence type="predicted"/>
<dbReference type="InterPro" id="IPR002692">
    <property type="entry name" value="S45"/>
</dbReference>
<dbReference type="Pfam" id="PF01804">
    <property type="entry name" value="Penicil_amidase"/>
    <property type="match status" value="1"/>
</dbReference>
<feature type="non-terminal residue" evidence="6">
    <location>
        <position position="78"/>
    </location>
</feature>